<dbReference type="SUPFAM" id="SSF54826">
    <property type="entry name" value="Enolase N-terminal domain-like"/>
    <property type="match status" value="1"/>
</dbReference>
<comment type="cofactor">
    <cofactor evidence="1">
        <name>Mg(2+)</name>
        <dbReference type="ChEBI" id="CHEBI:18420"/>
    </cofactor>
</comment>
<sequence>MAIITSISVCAARVPLDRVTSFSNRTVHARDYGLVKVTSADGVTGIGFCYVGSAGGELLPVAVEKLLAPVLLGRDSLDVEALWREMYQEALLQGRAGVVMRAISILDTALWDLNARSAGLPLHRYLGAASAERVLAYASGGYYLDGKTPELLGEELAHYVSLGFKAVKMKTGRLSPKEEEARVAAAREAIGPDVALMLDVNNGWSDVTEALQYVRRFERYDPAFVEEPFLVDDIDSHARLARATSIPVATGEVEVGRWRHKELLDKGGAAILQTDAVVCGGITEWRRIAAMAAGYGVPMYPHWFHDVHAPLVAATPNARYVEFFWDDQMLNFRRLIDRQLEQEGGYIKLHQGAGLGFDFAEQAVAQYALRTPGGAPWLTLEHHR</sequence>
<dbReference type="AlphaFoldDB" id="A0A2N8T9H7"/>
<dbReference type="InterPro" id="IPR029017">
    <property type="entry name" value="Enolase-like_N"/>
</dbReference>
<dbReference type="Pfam" id="PF02746">
    <property type="entry name" value="MR_MLE_N"/>
    <property type="match status" value="1"/>
</dbReference>
<reference evidence="5 6" key="1">
    <citation type="submission" date="2018-01" db="EMBL/GenBank/DDBJ databases">
        <title>Denitrification phenotypes of diverse strains of Pseudomonas stutzeri.</title>
        <authorList>
            <person name="Milligan D.A."/>
            <person name="Bergaust L."/>
            <person name="Bakken L.R."/>
            <person name="Frostegard A."/>
        </authorList>
    </citation>
    <scope>NUCLEOTIDE SEQUENCE [LARGE SCALE GENOMIC DNA]</scope>
    <source>
        <strain evidence="5 6">24a75</strain>
    </source>
</reference>
<dbReference type="GO" id="GO:0016836">
    <property type="term" value="F:hydro-lyase activity"/>
    <property type="evidence" value="ECO:0007669"/>
    <property type="project" value="TreeGrafter"/>
</dbReference>
<name>A0A2N8T9H7_STUST</name>
<dbReference type="SUPFAM" id="SSF51604">
    <property type="entry name" value="Enolase C-terminal domain-like"/>
    <property type="match status" value="1"/>
</dbReference>
<dbReference type="Gene3D" id="3.20.20.120">
    <property type="entry name" value="Enolase-like C-terminal domain"/>
    <property type="match status" value="1"/>
</dbReference>
<dbReference type="CDD" id="cd03316">
    <property type="entry name" value="MR_like"/>
    <property type="match status" value="1"/>
</dbReference>
<evidence type="ECO:0000259" key="4">
    <source>
        <dbReference type="SMART" id="SM00922"/>
    </source>
</evidence>
<comment type="caution">
    <text evidence="5">The sequence shown here is derived from an EMBL/GenBank/DDBJ whole genome shotgun (WGS) entry which is preliminary data.</text>
</comment>
<keyword evidence="3" id="KW-0460">Magnesium</keyword>
<dbReference type="InterPro" id="IPR013342">
    <property type="entry name" value="Mandelate_racemase_C"/>
</dbReference>
<evidence type="ECO:0000256" key="3">
    <source>
        <dbReference type="ARBA" id="ARBA00022842"/>
    </source>
</evidence>
<dbReference type="EMBL" id="POUT01000001">
    <property type="protein sequence ID" value="PNG11356.1"/>
    <property type="molecule type" value="Genomic_DNA"/>
</dbReference>
<dbReference type="Proteomes" id="UP000236023">
    <property type="component" value="Unassembled WGS sequence"/>
</dbReference>
<gene>
    <name evidence="5" type="ORF">CXK94_01905</name>
</gene>
<dbReference type="RefSeq" id="WP_102893072.1">
    <property type="nucleotide sequence ID" value="NZ_JAMOHU010000013.1"/>
</dbReference>
<dbReference type="GO" id="GO:0000287">
    <property type="term" value="F:magnesium ion binding"/>
    <property type="evidence" value="ECO:0007669"/>
    <property type="project" value="TreeGrafter"/>
</dbReference>
<evidence type="ECO:0000256" key="2">
    <source>
        <dbReference type="ARBA" id="ARBA00022723"/>
    </source>
</evidence>
<protein>
    <submittedName>
        <fullName evidence="5">Racemase</fullName>
    </submittedName>
</protein>
<proteinExistence type="predicted"/>
<dbReference type="GO" id="GO:0016052">
    <property type="term" value="P:carbohydrate catabolic process"/>
    <property type="evidence" value="ECO:0007669"/>
    <property type="project" value="TreeGrafter"/>
</dbReference>
<dbReference type="InterPro" id="IPR013341">
    <property type="entry name" value="Mandelate_racemase_N_dom"/>
</dbReference>
<evidence type="ECO:0000313" key="5">
    <source>
        <dbReference type="EMBL" id="PNG11356.1"/>
    </source>
</evidence>
<accession>A0A2N8T9H7</accession>
<dbReference type="InterPro" id="IPR029065">
    <property type="entry name" value="Enolase_C-like"/>
</dbReference>
<organism evidence="5 6">
    <name type="scientific">Stutzerimonas stutzeri</name>
    <name type="common">Pseudomonas stutzeri</name>
    <dbReference type="NCBI Taxonomy" id="316"/>
    <lineage>
        <taxon>Bacteria</taxon>
        <taxon>Pseudomonadati</taxon>
        <taxon>Pseudomonadota</taxon>
        <taxon>Gammaproteobacteria</taxon>
        <taxon>Pseudomonadales</taxon>
        <taxon>Pseudomonadaceae</taxon>
        <taxon>Stutzerimonas</taxon>
    </lineage>
</organism>
<dbReference type="Gene3D" id="3.30.390.10">
    <property type="entry name" value="Enolase-like, N-terminal domain"/>
    <property type="match status" value="1"/>
</dbReference>
<evidence type="ECO:0000313" key="6">
    <source>
        <dbReference type="Proteomes" id="UP000236023"/>
    </source>
</evidence>
<dbReference type="Pfam" id="PF13378">
    <property type="entry name" value="MR_MLE_C"/>
    <property type="match status" value="1"/>
</dbReference>
<dbReference type="SFLD" id="SFLDS00001">
    <property type="entry name" value="Enolase"/>
    <property type="match status" value="1"/>
</dbReference>
<dbReference type="InterPro" id="IPR036849">
    <property type="entry name" value="Enolase-like_C_sf"/>
</dbReference>
<dbReference type="SMART" id="SM00922">
    <property type="entry name" value="MR_MLE"/>
    <property type="match status" value="1"/>
</dbReference>
<dbReference type="PANTHER" id="PTHR13794:SF58">
    <property type="entry name" value="MITOCHONDRIAL ENOLASE SUPERFAMILY MEMBER 1"/>
    <property type="match status" value="1"/>
</dbReference>
<evidence type="ECO:0000256" key="1">
    <source>
        <dbReference type="ARBA" id="ARBA00001946"/>
    </source>
</evidence>
<dbReference type="InterPro" id="IPR046945">
    <property type="entry name" value="RHMD-like"/>
</dbReference>
<keyword evidence="2" id="KW-0479">Metal-binding</keyword>
<feature type="domain" description="Mandelate racemase/muconate lactonizing enzyme C-terminal" evidence="4">
    <location>
        <begin position="149"/>
        <end position="247"/>
    </location>
</feature>
<dbReference type="SFLD" id="SFLDG00179">
    <property type="entry name" value="mandelate_racemase"/>
    <property type="match status" value="1"/>
</dbReference>
<dbReference type="PANTHER" id="PTHR13794">
    <property type="entry name" value="ENOLASE SUPERFAMILY, MANDELATE RACEMASE"/>
    <property type="match status" value="1"/>
</dbReference>